<reference evidence="1 2" key="1">
    <citation type="submission" date="2023-02" db="EMBL/GenBank/DDBJ databases">
        <title>LHISI_Scaffold_Assembly.</title>
        <authorList>
            <person name="Stuart O.P."/>
            <person name="Cleave R."/>
            <person name="Magrath M.J.L."/>
            <person name="Mikheyev A.S."/>
        </authorList>
    </citation>
    <scope>NUCLEOTIDE SEQUENCE [LARGE SCALE GENOMIC DNA]</scope>
    <source>
        <strain evidence="1">Daus_M_001</strain>
        <tissue evidence="1">Leg muscle</tissue>
    </source>
</reference>
<protein>
    <recommendedName>
        <fullName evidence="3">DDE Tnp4 domain-containing protein</fullName>
    </recommendedName>
</protein>
<evidence type="ECO:0000313" key="2">
    <source>
        <dbReference type="Proteomes" id="UP001159363"/>
    </source>
</evidence>
<dbReference type="EMBL" id="JARBHB010000002">
    <property type="protein sequence ID" value="KAJ8892578.1"/>
    <property type="molecule type" value="Genomic_DNA"/>
</dbReference>
<evidence type="ECO:0000313" key="1">
    <source>
        <dbReference type="EMBL" id="KAJ8892578.1"/>
    </source>
</evidence>
<gene>
    <name evidence="1" type="ORF">PR048_005159</name>
</gene>
<organism evidence="1 2">
    <name type="scientific">Dryococelus australis</name>
    <dbReference type="NCBI Taxonomy" id="614101"/>
    <lineage>
        <taxon>Eukaryota</taxon>
        <taxon>Metazoa</taxon>
        <taxon>Ecdysozoa</taxon>
        <taxon>Arthropoda</taxon>
        <taxon>Hexapoda</taxon>
        <taxon>Insecta</taxon>
        <taxon>Pterygota</taxon>
        <taxon>Neoptera</taxon>
        <taxon>Polyneoptera</taxon>
        <taxon>Phasmatodea</taxon>
        <taxon>Verophasmatodea</taxon>
        <taxon>Anareolatae</taxon>
        <taxon>Phasmatidae</taxon>
        <taxon>Eurycanthinae</taxon>
        <taxon>Dryococelus</taxon>
    </lineage>
</organism>
<name>A0ABQ9I7E8_9NEOP</name>
<keyword evidence="2" id="KW-1185">Reference proteome</keyword>
<evidence type="ECO:0008006" key="3">
    <source>
        <dbReference type="Google" id="ProtNLM"/>
    </source>
</evidence>
<comment type="caution">
    <text evidence="1">The sequence shown here is derived from an EMBL/GenBank/DDBJ whole genome shotgun (WGS) entry which is preliminary data.</text>
</comment>
<sequence length="78" mass="9207">MWLDISEKFHSETIFPNCVGEVDGKVIRCINPRRKLSNYYNYKKYFPLLTSDYKAPYTRTTRSRRCCRVYKGLSGASL</sequence>
<proteinExistence type="predicted"/>
<dbReference type="Proteomes" id="UP001159363">
    <property type="component" value="Chromosome 2"/>
</dbReference>
<accession>A0ABQ9I7E8</accession>